<dbReference type="EMBL" id="LTAO01000002">
    <property type="protein sequence ID" value="KYG34378.1"/>
    <property type="molecule type" value="Genomic_DNA"/>
</dbReference>
<proteinExistence type="predicted"/>
<dbReference type="SUPFAM" id="SSF55347">
    <property type="entry name" value="Glyceraldehyde-3-phosphate dehydrogenase-like, C-terminal domain"/>
    <property type="match status" value="1"/>
</dbReference>
<comment type="caution">
    <text evidence="3">The sequence shown here is derived from an EMBL/GenBank/DDBJ whole genome shotgun (WGS) entry which is preliminary data.</text>
</comment>
<keyword evidence="4" id="KW-1185">Reference proteome</keyword>
<organism evidence="3 4">
    <name type="scientific">Alkalihalobacillus trypoxylicola</name>
    <dbReference type="NCBI Taxonomy" id="519424"/>
    <lineage>
        <taxon>Bacteria</taxon>
        <taxon>Bacillati</taxon>
        <taxon>Bacillota</taxon>
        <taxon>Bacilli</taxon>
        <taxon>Bacillales</taxon>
        <taxon>Bacillaceae</taxon>
        <taxon>Alkalihalobacillus</taxon>
    </lineage>
</organism>
<name>A0A162F310_9BACI</name>
<dbReference type="PANTHER" id="PTHR43054">
    <property type="match status" value="1"/>
</dbReference>
<dbReference type="Pfam" id="PF22725">
    <property type="entry name" value="GFO_IDH_MocA_C3"/>
    <property type="match status" value="1"/>
</dbReference>
<dbReference type="SUPFAM" id="SSF51735">
    <property type="entry name" value="NAD(P)-binding Rossmann-fold domains"/>
    <property type="match status" value="1"/>
</dbReference>
<evidence type="ECO:0000259" key="1">
    <source>
        <dbReference type="Pfam" id="PF01408"/>
    </source>
</evidence>
<gene>
    <name evidence="3" type="ORF">AZF04_14400</name>
</gene>
<evidence type="ECO:0000259" key="2">
    <source>
        <dbReference type="Pfam" id="PF22725"/>
    </source>
</evidence>
<dbReference type="STRING" id="519424.AZF04_14400"/>
<dbReference type="Gene3D" id="3.40.50.720">
    <property type="entry name" value="NAD(P)-binding Rossmann-like Domain"/>
    <property type="match status" value="1"/>
</dbReference>
<dbReference type="InterPro" id="IPR036291">
    <property type="entry name" value="NAD(P)-bd_dom_sf"/>
</dbReference>
<dbReference type="Pfam" id="PF01408">
    <property type="entry name" value="GFO_IDH_MocA"/>
    <property type="match status" value="1"/>
</dbReference>
<protein>
    <submittedName>
        <fullName evidence="3">Oxidoreductase</fullName>
    </submittedName>
</protein>
<feature type="domain" description="GFO/IDH/MocA-like oxidoreductase" evidence="2">
    <location>
        <begin position="138"/>
        <end position="247"/>
    </location>
</feature>
<evidence type="ECO:0000313" key="3">
    <source>
        <dbReference type="EMBL" id="KYG34378.1"/>
    </source>
</evidence>
<dbReference type="RefSeq" id="WP_061947545.1">
    <property type="nucleotide sequence ID" value="NZ_LTAO01000002.1"/>
</dbReference>
<evidence type="ECO:0000313" key="4">
    <source>
        <dbReference type="Proteomes" id="UP000075806"/>
    </source>
</evidence>
<dbReference type="Gene3D" id="3.30.360.10">
    <property type="entry name" value="Dihydrodipicolinate Reductase, domain 2"/>
    <property type="match status" value="1"/>
</dbReference>
<dbReference type="AlphaFoldDB" id="A0A162F310"/>
<dbReference type="InterPro" id="IPR000683">
    <property type="entry name" value="Gfo/Idh/MocA-like_OxRdtase_N"/>
</dbReference>
<dbReference type="Proteomes" id="UP000075806">
    <property type="component" value="Unassembled WGS sequence"/>
</dbReference>
<sequence length="329" mass="37016">MIRFGVIGTNWITERLLDSAKEVKDFHLAAVYSRTIERANEFADKWGAVHRFDSLEKMAKSTELDAVYIASPNTFHADQAILFLSEGKHVLCEKPIAANRSEMERMSTLAHSNQVALMEAMKTTLMPGFHTLKDHLPKIGKIRRVVANFCQYSSRYDAYKNGEVLNAFKPELANGALMDIGVYCLYPIIQLFGEPLKSNSNAYMLDSGVDGNGSLTLTYHDMEALLIYSKITNSYLPSEIQGEKGCITIEKFSEMNGITIHYNSGDVEPIHVEEKLPAMSYELLEFVKLIKEKKVESLINSHQTSTLTLKVMDAARKQIGLHFPNDHTT</sequence>
<dbReference type="OrthoDB" id="9815825at2"/>
<dbReference type="GO" id="GO:0000166">
    <property type="term" value="F:nucleotide binding"/>
    <property type="evidence" value="ECO:0007669"/>
    <property type="project" value="InterPro"/>
</dbReference>
<dbReference type="PANTHER" id="PTHR43054:SF1">
    <property type="entry name" value="SCYLLO-INOSITOL 2-DEHYDROGENASE (NADP(+)) IOLU"/>
    <property type="match status" value="1"/>
</dbReference>
<feature type="domain" description="Gfo/Idh/MocA-like oxidoreductase N-terminal" evidence="1">
    <location>
        <begin position="2"/>
        <end position="119"/>
    </location>
</feature>
<accession>A0A162F310</accession>
<reference evidence="3" key="1">
    <citation type="submission" date="2016-02" db="EMBL/GenBank/DDBJ databases">
        <title>Genome sequence of Bacillus trypoxylicola KCTC 13244(T).</title>
        <authorList>
            <person name="Jeong H."/>
            <person name="Park S.-H."/>
            <person name="Choi S.-K."/>
        </authorList>
    </citation>
    <scope>NUCLEOTIDE SEQUENCE [LARGE SCALE GENOMIC DNA]</scope>
    <source>
        <strain evidence="3">KCTC 13244</strain>
    </source>
</reference>
<dbReference type="InterPro" id="IPR055170">
    <property type="entry name" value="GFO_IDH_MocA-like_dom"/>
</dbReference>